<evidence type="ECO:0000256" key="3">
    <source>
        <dbReference type="ARBA" id="ARBA00022475"/>
    </source>
</evidence>
<gene>
    <name evidence="8" type="primary">mnhE1_3</name>
    <name evidence="8" type="ORF">L21SP5_02700</name>
</gene>
<dbReference type="Pfam" id="PF01899">
    <property type="entry name" value="MNHE"/>
    <property type="match status" value="1"/>
</dbReference>
<evidence type="ECO:0000256" key="5">
    <source>
        <dbReference type="ARBA" id="ARBA00022989"/>
    </source>
</evidence>
<protein>
    <submittedName>
        <fullName evidence="8">Mrp complex subunit E1</fullName>
    </submittedName>
</protein>
<evidence type="ECO:0000256" key="4">
    <source>
        <dbReference type="ARBA" id="ARBA00022692"/>
    </source>
</evidence>
<feature type="transmembrane region" description="Helical" evidence="7">
    <location>
        <begin position="12"/>
        <end position="43"/>
    </location>
</feature>
<reference evidence="8 9" key="1">
    <citation type="submission" date="2015-11" db="EMBL/GenBank/DDBJ databases">
        <title>Description and complete genome sequence of a novel strain predominating in hypersaline microbial mats and representing a new family of the Bacteriodetes phylum.</title>
        <authorList>
            <person name="Spring S."/>
            <person name="Bunk B."/>
            <person name="Sproer C."/>
            <person name="Klenk H.-P."/>
        </authorList>
    </citation>
    <scope>NUCLEOTIDE SEQUENCE [LARGE SCALE GENOMIC DNA]</scope>
    <source>
        <strain evidence="8 9">L21-Spi-D4</strain>
    </source>
</reference>
<keyword evidence="6 7" id="KW-0472">Membrane</keyword>
<dbReference type="GO" id="GO:0008324">
    <property type="term" value="F:monoatomic cation transmembrane transporter activity"/>
    <property type="evidence" value="ECO:0007669"/>
    <property type="project" value="InterPro"/>
</dbReference>
<dbReference type="PANTHER" id="PTHR34584">
    <property type="entry name" value="NA(+)/H(+) ANTIPORTER SUBUNIT E1"/>
    <property type="match status" value="1"/>
</dbReference>
<dbReference type="EMBL" id="CP013118">
    <property type="protein sequence ID" value="ALO16323.1"/>
    <property type="molecule type" value="Genomic_DNA"/>
</dbReference>
<dbReference type="GO" id="GO:0005886">
    <property type="term" value="C:plasma membrane"/>
    <property type="evidence" value="ECO:0007669"/>
    <property type="project" value="UniProtKB-SubCell"/>
</dbReference>
<evidence type="ECO:0000256" key="6">
    <source>
        <dbReference type="ARBA" id="ARBA00023136"/>
    </source>
</evidence>
<keyword evidence="5 7" id="KW-1133">Transmembrane helix</keyword>
<evidence type="ECO:0000256" key="7">
    <source>
        <dbReference type="SAM" id="Phobius"/>
    </source>
</evidence>
<keyword evidence="3" id="KW-1003">Cell membrane</keyword>
<dbReference type="PANTHER" id="PTHR34584:SF1">
    <property type="entry name" value="NA(+)_H(+) ANTIPORTER SUBUNIT E1"/>
    <property type="match status" value="1"/>
</dbReference>
<evidence type="ECO:0000256" key="1">
    <source>
        <dbReference type="ARBA" id="ARBA00004651"/>
    </source>
</evidence>
<dbReference type="KEGG" id="blq:L21SP5_02700"/>
<accession>A0A0S2I1P2</accession>
<dbReference type="STRING" id="1307839.L21SP5_02700"/>
<keyword evidence="9" id="KW-1185">Reference proteome</keyword>
<comment type="subcellular location">
    <subcellularLocation>
        <location evidence="1">Cell membrane</location>
        <topology evidence="1">Multi-pass membrane protein</topology>
    </subcellularLocation>
</comment>
<dbReference type="PIRSF" id="PIRSF019239">
    <property type="entry name" value="MrpE"/>
    <property type="match status" value="1"/>
</dbReference>
<dbReference type="RefSeq" id="WP_057953707.1">
    <property type="nucleotide sequence ID" value="NZ_CP013118.1"/>
</dbReference>
<name>A0A0S2I1P2_9BACT</name>
<proteinExistence type="inferred from homology"/>
<evidence type="ECO:0000313" key="8">
    <source>
        <dbReference type="EMBL" id="ALO16323.1"/>
    </source>
</evidence>
<dbReference type="OrthoDB" id="9800498at2"/>
<feature type="transmembrane region" description="Helical" evidence="7">
    <location>
        <begin position="55"/>
        <end position="75"/>
    </location>
</feature>
<comment type="similarity">
    <text evidence="2">Belongs to the CPA3 antiporters (TC 2.A.63) subunit E family.</text>
</comment>
<dbReference type="InterPro" id="IPR002758">
    <property type="entry name" value="Cation_antiport_E"/>
</dbReference>
<organism evidence="8 9">
    <name type="scientific">Salinivirga cyanobacteriivorans</name>
    <dbReference type="NCBI Taxonomy" id="1307839"/>
    <lineage>
        <taxon>Bacteria</taxon>
        <taxon>Pseudomonadati</taxon>
        <taxon>Bacteroidota</taxon>
        <taxon>Bacteroidia</taxon>
        <taxon>Bacteroidales</taxon>
        <taxon>Salinivirgaceae</taxon>
        <taxon>Salinivirga</taxon>
    </lineage>
</organism>
<evidence type="ECO:0000256" key="2">
    <source>
        <dbReference type="ARBA" id="ARBA00006228"/>
    </source>
</evidence>
<dbReference type="Proteomes" id="UP000064893">
    <property type="component" value="Chromosome"/>
</dbReference>
<evidence type="ECO:0000313" key="9">
    <source>
        <dbReference type="Proteomes" id="UP000064893"/>
    </source>
</evidence>
<dbReference type="AlphaFoldDB" id="A0A0S2I1P2"/>
<sequence length="164" mass="18342">MNAKNIVISSVILFVFWVLLNNSIALINLLIGAGLSLMLSFLFCRSCNVFGDVKLTPGAFFYTIVYLFVFVGELIKSNLDVARRVVSPALPIKPGIVEVKTSLQSPMARMILANSITLTPGTLTVDMQDDQLFIHWIEVKTADQQQATEQIVHKFEKYLEKIYG</sequence>
<keyword evidence="4 7" id="KW-0812">Transmembrane</keyword>